<accession>D8Q8E6</accession>
<evidence type="ECO:0000259" key="1">
    <source>
        <dbReference type="PROSITE" id="PS50013"/>
    </source>
</evidence>
<dbReference type="SUPFAM" id="SSF54160">
    <property type="entry name" value="Chromo domain-like"/>
    <property type="match status" value="1"/>
</dbReference>
<name>D8Q8E6_SCHCM</name>
<dbReference type="AlphaFoldDB" id="D8Q8E6"/>
<feature type="non-terminal residue" evidence="2">
    <location>
        <position position="1"/>
    </location>
</feature>
<dbReference type="EMBL" id="GL377308">
    <property type="protein sequence ID" value="EFI95464.1"/>
    <property type="molecule type" value="Genomic_DNA"/>
</dbReference>
<sequence length="58" mass="6811">FPSRRLLKPGPLLTPDGYEEYTVDRIVDEKRSRKSVKYLVRWVGYGQEDDTWLPAAEL</sequence>
<dbReference type="CDD" id="cd00024">
    <property type="entry name" value="CD_CSD"/>
    <property type="match status" value="1"/>
</dbReference>
<dbReference type="Proteomes" id="UP000007431">
    <property type="component" value="Unassembled WGS sequence"/>
</dbReference>
<reference evidence="2 3" key="1">
    <citation type="journal article" date="2010" name="Nat. Biotechnol.">
        <title>Genome sequence of the model mushroom Schizophyllum commune.</title>
        <authorList>
            <person name="Ohm R.A."/>
            <person name="de Jong J.F."/>
            <person name="Lugones L.G."/>
            <person name="Aerts A."/>
            <person name="Kothe E."/>
            <person name="Stajich J.E."/>
            <person name="de Vries R.P."/>
            <person name="Record E."/>
            <person name="Levasseur A."/>
            <person name="Baker S.E."/>
            <person name="Bartholomew K.A."/>
            <person name="Coutinho P.M."/>
            <person name="Erdmann S."/>
            <person name="Fowler T.J."/>
            <person name="Gathman A.C."/>
            <person name="Lombard V."/>
            <person name="Henrissat B."/>
            <person name="Knabe N."/>
            <person name="Kuees U."/>
            <person name="Lilly W.W."/>
            <person name="Lindquist E."/>
            <person name="Lucas S."/>
            <person name="Magnuson J.K."/>
            <person name="Piumi F."/>
            <person name="Raudaskoski M."/>
            <person name="Salamov A."/>
            <person name="Schmutz J."/>
            <person name="Schwarze F.W.M.R."/>
            <person name="vanKuyk P.A."/>
            <person name="Horton J.S."/>
            <person name="Grigoriev I.V."/>
            <person name="Woesten H.A.B."/>
        </authorList>
    </citation>
    <scope>NUCLEOTIDE SEQUENCE [LARGE SCALE GENOMIC DNA]</scope>
    <source>
        <strain evidence="3">H4-8 / FGSC 9210</strain>
    </source>
</reference>
<dbReference type="VEuPathDB" id="FungiDB:SCHCODRAFT_02439331"/>
<dbReference type="InterPro" id="IPR016197">
    <property type="entry name" value="Chromo-like_dom_sf"/>
</dbReference>
<dbReference type="Gene3D" id="2.40.50.40">
    <property type="match status" value="1"/>
</dbReference>
<dbReference type="KEGG" id="scm:SCHCO_02439331"/>
<dbReference type="InParanoid" id="D8Q8E6"/>
<feature type="domain" description="Chromo" evidence="1">
    <location>
        <begin position="21"/>
        <end position="58"/>
    </location>
</feature>
<keyword evidence="3" id="KW-1185">Reference proteome</keyword>
<organism evidence="3">
    <name type="scientific">Schizophyllum commune (strain H4-8 / FGSC 9210)</name>
    <name type="common">Split gill fungus</name>
    <dbReference type="NCBI Taxonomy" id="578458"/>
    <lineage>
        <taxon>Eukaryota</taxon>
        <taxon>Fungi</taxon>
        <taxon>Dikarya</taxon>
        <taxon>Basidiomycota</taxon>
        <taxon>Agaricomycotina</taxon>
        <taxon>Agaricomycetes</taxon>
        <taxon>Agaricomycetidae</taxon>
        <taxon>Agaricales</taxon>
        <taxon>Schizophyllaceae</taxon>
        <taxon>Schizophyllum</taxon>
    </lineage>
</organism>
<dbReference type="Pfam" id="PF00385">
    <property type="entry name" value="Chromo"/>
    <property type="match status" value="1"/>
</dbReference>
<dbReference type="RefSeq" id="XP_003030367.1">
    <property type="nucleotide sequence ID" value="XM_003030321.1"/>
</dbReference>
<dbReference type="GO" id="GO:0006338">
    <property type="term" value="P:chromatin remodeling"/>
    <property type="evidence" value="ECO:0007669"/>
    <property type="project" value="UniProtKB-ARBA"/>
</dbReference>
<protein>
    <recommendedName>
        <fullName evidence="1">Chromo domain-containing protein</fullName>
    </recommendedName>
</protein>
<evidence type="ECO:0000313" key="2">
    <source>
        <dbReference type="EMBL" id="EFI95464.1"/>
    </source>
</evidence>
<gene>
    <name evidence="2" type="ORF">SCHCODRAFT_39696</name>
</gene>
<proteinExistence type="predicted"/>
<feature type="non-terminal residue" evidence="2">
    <location>
        <position position="58"/>
    </location>
</feature>
<evidence type="ECO:0000313" key="3">
    <source>
        <dbReference type="Proteomes" id="UP000007431"/>
    </source>
</evidence>
<dbReference type="InterPro" id="IPR000953">
    <property type="entry name" value="Chromo/chromo_shadow_dom"/>
</dbReference>
<dbReference type="HOGENOM" id="CLU_197186_0_0_1"/>
<dbReference type="InterPro" id="IPR023780">
    <property type="entry name" value="Chromo_domain"/>
</dbReference>
<dbReference type="OMA" id="QHGHGYQ"/>
<dbReference type="GeneID" id="9587781"/>
<dbReference type="PROSITE" id="PS50013">
    <property type="entry name" value="CHROMO_2"/>
    <property type="match status" value="1"/>
</dbReference>
<dbReference type="OrthoDB" id="3268967at2759"/>